<evidence type="ECO:0000256" key="1">
    <source>
        <dbReference type="SAM" id="MobiDB-lite"/>
    </source>
</evidence>
<dbReference type="PROSITE" id="PS51257">
    <property type="entry name" value="PROKAR_LIPOPROTEIN"/>
    <property type="match status" value="1"/>
</dbReference>
<reference evidence="3" key="1">
    <citation type="submission" date="2021-01" db="EMBL/GenBank/DDBJ databases">
        <authorList>
            <person name="Corre E."/>
            <person name="Pelletier E."/>
            <person name="Niang G."/>
            <person name="Scheremetjew M."/>
            <person name="Finn R."/>
            <person name="Kale V."/>
            <person name="Holt S."/>
            <person name="Cochrane G."/>
            <person name="Meng A."/>
            <person name="Brown T."/>
            <person name="Cohen L."/>
        </authorList>
    </citation>
    <scope>NUCLEOTIDE SEQUENCE</scope>
    <source>
        <strain evidence="3">CCMP3105</strain>
    </source>
</reference>
<dbReference type="AlphaFoldDB" id="A0A6T1C3J1"/>
<accession>A0A6T1C3J1</accession>
<keyword evidence="2" id="KW-0732">Signal</keyword>
<feature type="signal peptide" evidence="2">
    <location>
        <begin position="1"/>
        <end position="24"/>
    </location>
</feature>
<evidence type="ECO:0000313" key="4">
    <source>
        <dbReference type="EMBL" id="CAE4596873.1"/>
    </source>
</evidence>
<dbReference type="EMBL" id="HBNR01039137">
    <property type="protein sequence ID" value="CAE4596873.1"/>
    <property type="molecule type" value="Transcribed_RNA"/>
</dbReference>
<proteinExistence type="predicted"/>
<organism evidence="3">
    <name type="scientific">Alexandrium monilatum</name>
    <dbReference type="NCBI Taxonomy" id="311494"/>
    <lineage>
        <taxon>Eukaryota</taxon>
        <taxon>Sar</taxon>
        <taxon>Alveolata</taxon>
        <taxon>Dinophyceae</taxon>
        <taxon>Gonyaulacales</taxon>
        <taxon>Pyrocystaceae</taxon>
        <taxon>Alexandrium</taxon>
    </lineage>
</organism>
<feature type="chain" id="PRO_5036393587" evidence="2">
    <location>
        <begin position="25"/>
        <end position="153"/>
    </location>
</feature>
<evidence type="ECO:0000256" key="2">
    <source>
        <dbReference type="SAM" id="SignalP"/>
    </source>
</evidence>
<evidence type="ECO:0000313" key="3">
    <source>
        <dbReference type="EMBL" id="CAE4596871.1"/>
    </source>
</evidence>
<feature type="region of interest" description="Disordered" evidence="1">
    <location>
        <begin position="63"/>
        <end position="116"/>
    </location>
</feature>
<protein>
    <submittedName>
        <fullName evidence="3">Uncharacterized protein</fullName>
    </submittedName>
</protein>
<sequence length="153" mass="15850">MPVARPQLALLVALVGCPANAVYADHRGARRWAADGADGAGSSSGGDYMDRYIASARGAAGSTWLASPTAPPPERREPVVQPADWQRPEALHTPVHLDASAPGAGSLAQPRSPRSVTGAVVDVKLDSELQTSKSFFLAQEKARSAPDVEAAVA</sequence>
<gene>
    <name evidence="3" type="ORF">AMON00008_LOCUS27076</name>
    <name evidence="4" type="ORF">AMON00008_LOCUS27077</name>
</gene>
<name>A0A6T1C3J1_9DINO</name>
<dbReference type="EMBL" id="HBNR01039136">
    <property type="protein sequence ID" value="CAE4596871.1"/>
    <property type="molecule type" value="Transcribed_RNA"/>
</dbReference>